<accession>A0A1W1XVZ1</accession>
<dbReference type="CDD" id="cd16430">
    <property type="entry name" value="TraB"/>
    <property type="match status" value="1"/>
</dbReference>
<dbReference type="EMBL" id="FWXF01000027">
    <property type="protein sequence ID" value="SMC28103.1"/>
    <property type="molecule type" value="Genomic_DNA"/>
</dbReference>
<sequence length="462" mass="51013">MDFKEKWTNIPPTTRRKITLALMLCAIIGTSALITQINKTERTKTKTTSHLDTHVMVPQQRDATIEDLSGQLLNLEKRLKKIEQNTQRTKMPMLEKWEKRLTQLEQHRMGEDLESRIANIEKTLEKLMVEKAAKTQKPEEQLPIRKVQPQIPPIPEFRQNVPETTDTNDISKETVLPEVDRPQLRLISATDDDGRGSTAAEKHSAQTQDSLTQTRKASATSNGMGGGKTARDRRDDSIRKERAGKSQSVWIPAGALIQGVLLNGMDAPTSNYARKNPVPVILRIKHEAILPNRYRMDIRECFILASGYGVMSTERAELRTEKLSCVRQDGGVIETPIDGYLVGQDGKVGIRGRLVTKQGQMIAKSLIAGFFSGLSNAMSPSQITTLDITPGNTQDYQFPNPAPAAAQALLGGGSEAFGNVSQFYLDMAKELFPVVEIDAGRKATIIVINGTSVKLAPGNIGH</sequence>
<feature type="compositionally biased region" description="Basic and acidic residues" evidence="1">
    <location>
        <begin position="192"/>
        <end position="204"/>
    </location>
</feature>
<feature type="compositionally biased region" description="Polar residues" evidence="1">
    <location>
        <begin position="205"/>
        <end position="222"/>
    </location>
</feature>
<dbReference type="Pfam" id="PF03743">
    <property type="entry name" value="TrbI"/>
    <property type="match status" value="1"/>
</dbReference>
<evidence type="ECO:0000313" key="2">
    <source>
        <dbReference type="EMBL" id="SMC28103.1"/>
    </source>
</evidence>
<feature type="compositionally biased region" description="Basic and acidic residues" evidence="1">
    <location>
        <begin position="132"/>
        <end position="143"/>
    </location>
</feature>
<protein>
    <submittedName>
        <fullName evidence="2">Conjugal transfer pilus assembly protein TraB</fullName>
    </submittedName>
</protein>
<name>A0A1W1XVZ1_9BACT</name>
<dbReference type="OrthoDB" id="15544at2"/>
<keyword evidence="3" id="KW-1185">Reference proteome</keyword>
<evidence type="ECO:0000256" key="1">
    <source>
        <dbReference type="SAM" id="MobiDB-lite"/>
    </source>
</evidence>
<dbReference type="InterPro" id="IPR005498">
    <property type="entry name" value="T4SS_VirB10/TraB/TrbI"/>
</dbReference>
<dbReference type="STRING" id="1121390.SAMN02746041_03181"/>
<evidence type="ECO:0000313" key="3">
    <source>
        <dbReference type="Proteomes" id="UP000192783"/>
    </source>
</evidence>
<reference evidence="2 3" key="1">
    <citation type="submission" date="2017-04" db="EMBL/GenBank/DDBJ databases">
        <authorList>
            <person name="Afonso C.L."/>
            <person name="Miller P.J."/>
            <person name="Scott M.A."/>
            <person name="Spackman E."/>
            <person name="Goraichik I."/>
            <person name="Dimitrov K.M."/>
            <person name="Suarez D.L."/>
            <person name="Swayne D.E."/>
        </authorList>
    </citation>
    <scope>NUCLEOTIDE SEQUENCE [LARGE SCALE GENOMIC DNA]</scope>
    <source>
        <strain evidence="2 3">DSM 13146</strain>
    </source>
</reference>
<feature type="compositionally biased region" description="Basic and acidic residues" evidence="1">
    <location>
        <begin position="229"/>
        <end position="244"/>
    </location>
</feature>
<dbReference type="RefSeq" id="WP_084059061.1">
    <property type="nucleotide sequence ID" value="NZ_FWXF01000027.1"/>
</dbReference>
<organism evidence="2 3">
    <name type="scientific">Desulfacinum hydrothermale DSM 13146</name>
    <dbReference type="NCBI Taxonomy" id="1121390"/>
    <lineage>
        <taxon>Bacteria</taxon>
        <taxon>Pseudomonadati</taxon>
        <taxon>Thermodesulfobacteriota</taxon>
        <taxon>Syntrophobacteria</taxon>
        <taxon>Syntrophobacterales</taxon>
        <taxon>Syntrophobacteraceae</taxon>
        <taxon>Desulfacinum</taxon>
    </lineage>
</organism>
<feature type="region of interest" description="Disordered" evidence="1">
    <location>
        <begin position="132"/>
        <end position="245"/>
    </location>
</feature>
<gene>
    <name evidence="2" type="ORF">SAMN02746041_03181</name>
</gene>
<dbReference type="AlphaFoldDB" id="A0A1W1XVZ1"/>
<proteinExistence type="predicted"/>
<dbReference type="Proteomes" id="UP000192783">
    <property type="component" value="Unassembled WGS sequence"/>
</dbReference>